<dbReference type="SUPFAM" id="SSF46785">
    <property type="entry name" value="Winged helix' DNA-binding domain"/>
    <property type="match status" value="1"/>
</dbReference>
<reference evidence="5" key="1">
    <citation type="submission" date="2016-10" db="EMBL/GenBank/DDBJ databases">
        <authorList>
            <person name="Varghese N."/>
            <person name="Submissions S."/>
        </authorList>
    </citation>
    <scope>NUCLEOTIDE SEQUENCE [LARGE SCALE GENOMIC DNA]</scope>
    <source>
        <strain evidence="5">DSM 26424</strain>
    </source>
</reference>
<dbReference type="STRING" id="555512.SAMN04487993_101813"/>
<gene>
    <name evidence="4" type="ORF">SAMN04487993_101813</name>
</gene>
<dbReference type="PROSITE" id="PS51077">
    <property type="entry name" value="HTH_ICLR"/>
    <property type="match status" value="1"/>
</dbReference>
<dbReference type="PANTHER" id="PTHR30136:SF35">
    <property type="entry name" value="HTH-TYPE TRANSCRIPTIONAL REGULATOR RV1719"/>
    <property type="match status" value="1"/>
</dbReference>
<accession>A0A1G8QZI1</accession>
<dbReference type="InterPro" id="IPR036390">
    <property type="entry name" value="WH_DNA-bd_sf"/>
</dbReference>
<dbReference type="GO" id="GO:0003677">
    <property type="term" value="F:DNA binding"/>
    <property type="evidence" value="ECO:0007669"/>
    <property type="project" value="InterPro"/>
</dbReference>
<evidence type="ECO:0000313" key="5">
    <source>
        <dbReference type="Proteomes" id="UP000199093"/>
    </source>
</evidence>
<dbReference type="AlphaFoldDB" id="A0A1G8QZI1"/>
<dbReference type="SUPFAM" id="SSF55781">
    <property type="entry name" value="GAF domain-like"/>
    <property type="match status" value="1"/>
</dbReference>
<dbReference type="Pfam" id="PF09339">
    <property type="entry name" value="HTH_IclR"/>
    <property type="match status" value="1"/>
</dbReference>
<organism evidence="4 5">
    <name type="scientific">Salipiger marinus</name>
    <dbReference type="NCBI Taxonomy" id="555512"/>
    <lineage>
        <taxon>Bacteria</taxon>
        <taxon>Pseudomonadati</taxon>
        <taxon>Pseudomonadota</taxon>
        <taxon>Alphaproteobacteria</taxon>
        <taxon>Rhodobacterales</taxon>
        <taxon>Roseobacteraceae</taxon>
        <taxon>Salipiger</taxon>
    </lineage>
</organism>
<dbReference type="InterPro" id="IPR005471">
    <property type="entry name" value="Tscrpt_reg_IclR_N"/>
</dbReference>
<keyword evidence="1" id="KW-0805">Transcription regulation</keyword>
<name>A0A1G8QZI1_9RHOB</name>
<dbReference type="InterPro" id="IPR029016">
    <property type="entry name" value="GAF-like_dom_sf"/>
</dbReference>
<keyword evidence="2" id="KW-0804">Transcription</keyword>
<keyword evidence="5" id="KW-1185">Reference proteome</keyword>
<dbReference type="RefSeq" id="WP_089849683.1">
    <property type="nucleotide sequence ID" value="NZ_FNEJ01000018.1"/>
</dbReference>
<dbReference type="InterPro" id="IPR036388">
    <property type="entry name" value="WH-like_DNA-bd_sf"/>
</dbReference>
<feature type="domain" description="HTH iclR-type" evidence="3">
    <location>
        <begin position="6"/>
        <end position="68"/>
    </location>
</feature>
<sequence length="263" mass="29278">MTADKVKSAARVFEILEFFASHRQPARLHELGAALGYPVSSLTALLRTMLDMGYMTLDPATHAYLPAPRLQTLTGWMQVDDYEQTVLFDALCRLREAAGEPVVLAAPADLHVDYVTSLHRQEGRNTHIRAGDRRLMVQNGTGWLMLARAPRPVALQIYRRTVAEGLISPRDYPQAAFEAVLDANRDTDVSILHARDLLDIPTHRTVHWDASMMSTLIPVPPGHARPLGIGIHGPTERISRRADELSELLRRTSAELAARLETV</sequence>
<dbReference type="GO" id="GO:0045892">
    <property type="term" value="P:negative regulation of DNA-templated transcription"/>
    <property type="evidence" value="ECO:0007669"/>
    <property type="project" value="TreeGrafter"/>
</dbReference>
<dbReference type="Proteomes" id="UP000199093">
    <property type="component" value="Unassembled WGS sequence"/>
</dbReference>
<dbReference type="InterPro" id="IPR050707">
    <property type="entry name" value="HTH_MetabolicPath_Reg"/>
</dbReference>
<dbReference type="Gene3D" id="3.30.450.40">
    <property type="match status" value="1"/>
</dbReference>
<dbReference type="PANTHER" id="PTHR30136">
    <property type="entry name" value="HELIX-TURN-HELIX TRANSCRIPTIONAL REGULATOR, ICLR FAMILY"/>
    <property type="match status" value="1"/>
</dbReference>
<dbReference type="OrthoDB" id="1634354at2"/>
<proteinExistence type="predicted"/>
<evidence type="ECO:0000313" key="4">
    <source>
        <dbReference type="EMBL" id="SDJ10098.1"/>
    </source>
</evidence>
<dbReference type="GO" id="GO:0003700">
    <property type="term" value="F:DNA-binding transcription factor activity"/>
    <property type="evidence" value="ECO:0007669"/>
    <property type="project" value="TreeGrafter"/>
</dbReference>
<evidence type="ECO:0000256" key="2">
    <source>
        <dbReference type="ARBA" id="ARBA00023163"/>
    </source>
</evidence>
<protein>
    <submittedName>
        <fullName evidence="4">Transcriptional regulator, IclR family</fullName>
    </submittedName>
</protein>
<evidence type="ECO:0000259" key="3">
    <source>
        <dbReference type="PROSITE" id="PS51077"/>
    </source>
</evidence>
<dbReference type="Gene3D" id="1.10.10.10">
    <property type="entry name" value="Winged helix-like DNA-binding domain superfamily/Winged helix DNA-binding domain"/>
    <property type="match status" value="1"/>
</dbReference>
<evidence type="ECO:0000256" key="1">
    <source>
        <dbReference type="ARBA" id="ARBA00023015"/>
    </source>
</evidence>
<dbReference type="EMBL" id="FNEJ01000018">
    <property type="protein sequence ID" value="SDJ10098.1"/>
    <property type="molecule type" value="Genomic_DNA"/>
</dbReference>